<evidence type="ECO:0000313" key="2">
    <source>
        <dbReference type="EMBL" id="AFK35237.1"/>
    </source>
</evidence>
<dbReference type="PANTHER" id="PTHR36364:SF1">
    <property type="entry name" value="OS03G0203000 PROTEIN"/>
    <property type="match status" value="1"/>
</dbReference>
<name>I3S4P5_LOTJA</name>
<reference evidence="2" key="1">
    <citation type="submission" date="2012-05" db="EMBL/GenBank/DDBJ databases">
        <authorList>
            <person name="Krishnakumar V."/>
            <person name="Cheung F."/>
            <person name="Xiao Y."/>
            <person name="Chan A."/>
            <person name="Moskal W.A."/>
            <person name="Town C.D."/>
        </authorList>
    </citation>
    <scope>NUCLEOTIDE SEQUENCE</scope>
</reference>
<dbReference type="PANTHER" id="PTHR36364">
    <property type="entry name" value="OS03G0203000 PROTEIN"/>
    <property type="match status" value="1"/>
</dbReference>
<organism evidence="2">
    <name type="scientific">Lotus japonicus</name>
    <name type="common">Lotus corniculatus var. japonicus</name>
    <dbReference type="NCBI Taxonomy" id="34305"/>
    <lineage>
        <taxon>Eukaryota</taxon>
        <taxon>Viridiplantae</taxon>
        <taxon>Streptophyta</taxon>
        <taxon>Embryophyta</taxon>
        <taxon>Tracheophyta</taxon>
        <taxon>Spermatophyta</taxon>
        <taxon>Magnoliopsida</taxon>
        <taxon>eudicotyledons</taxon>
        <taxon>Gunneridae</taxon>
        <taxon>Pentapetalae</taxon>
        <taxon>rosids</taxon>
        <taxon>fabids</taxon>
        <taxon>Fabales</taxon>
        <taxon>Fabaceae</taxon>
        <taxon>Papilionoideae</taxon>
        <taxon>50 kb inversion clade</taxon>
        <taxon>NPAAA clade</taxon>
        <taxon>Hologalegina</taxon>
        <taxon>robinioid clade</taxon>
        <taxon>Loteae</taxon>
        <taxon>Lotus</taxon>
    </lineage>
</organism>
<sequence length="330" mass="37687">MSHRDSDSKLRHSKFDREPSPKRYRRDGKQDRERDRDRDRERERGSERGRDRDRVTTNGGGGAGGDQNPTDRDQRNLPPPPHSKQESVGAGDKKSNDHQEPPKHSAQPPRSRSYYQHAERGNTEQVGRSAGRREAGGKAFAQSKENSERVETSQSREQRDEKSQAKLDDNLHRRDGSPERKDDPPSNTRKRPAFREKKIQGDSGDANPAVSTERVKASHTDHPPERNERKEERSGNPRHLERHEKQIAGDRAPNRSEGRRDGFSSRARYGGSGGNNNDRGRDKFNARQGYHPIKTRTEKWKHDLFQEADNDPVPKNEDDQIAKLEALLAS</sequence>
<feature type="compositionally biased region" description="Basic and acidic residues" evidence="1">
    <location>
        <begin position="145"/>
        <end position="184"/>
    </location>
</feature>
<accession>I3S4P5</accession>
<proteinExistence type="evidence at transcript level"/>
<dbReference type="AlphaFoldDB" id="I3S4P5"/>
<protein>
    <recommendedName>
        <fullName evidence="3">Btz domain-containing protein</fullName>
    </recommendedName>
</protein>
<feature type="compositionally biased region" description="Basic and acidic residues" evidence="1">
    <location>
        <begin position="213"/>
        <end position="263"/>
    </location>
</feature>
<feature type="compositionally biased region" description="Basic and acidic residues" evidence="1">
    <location>
        <begin position="295"/>
        <end position="305"/>
    </location>
</feature>
<feature type="compositionally biased region" description="Basic and acidic residues" evidence="1">
    <location>
        <begin position="91"/>
        <end position="103"/>
    </location>
</feature>
<dbReference type="EMBL" id="BT135442">
    <property type="protein sequence ID" value="AFK35237.1"/>
    <property type="molecule type" value="mRNA"/>
</dbReference>
<feature type="region of interest" description="Disordered" evidence="1">
    <location>
        <begin position="1"/>
        <end position="318"/>
    </location>
</feature>
<evidence type="ECO:0008006" key="3">
    <source>
        <dbReference type="Google" id="ProtNLM"/>
    </source>
</evidence>
<feature type="compositionally biased region" description="Basic and acidic residues" evidence="1">
    <location>
        <begin position="1"/>
        <end position="55"/>
    </location>
</feature>
<evidence type="ECO:0000256" key="1">
    <source>
        <dbReference type="SAM" id="MobiDB-lite"/>
    </source>
</evidence>